<evidence type="ECO:0000259" key="6">
    <source>
        <dbReference type="SMART" id="SM00704"/>
    </source>
</evidence>
<dbReference type="AlphaFoldDB" id="A0AB33KTA1"/>
<feature type="region of interest" description="Disordered" evidence="5">
    <location>
        <begin position="56"/>
        <end position="93"/>
    </location>
</feature>
<keyword evidence="1" id="KW-0001">2Fe-2S</keyword>
<dbReference type="GO" id="GO:0046872">
    <property type="term" value="F:metal ion binding"/>
    <property type="evidence" value="ECO:0007669"/>
    <property type="project" value="UniProtKB-KW"/>
</dbReference>
<keyword evidence="2" id="KW-0479">Metal-binding</keyword>
<feature type="domain" description="Iron-binding zinc finger CDGSH type" evidence="6">
    <location>
        <begin position="22"/>
        <end position="66"/>
    </location>
</feature>
<dbReference type="InterPro" id="IPR018967">
    <property type="entry name" value="FeS-contain_CDGSH-typ"/>
</dbReference>
<dbReference type="GO" id="GO:0005737">
    <property type="term" value="C:cytoplasm"/>
    <property type="evidence" value="ECO:0007669"/>
    <property type="project" value="UniProtKB-ARBA"/>
</dbReference>
<evidence type="ECO:0000256" key="2">
    <source>
        <dbReference type="ARBA" id="ARBA00022723"/>
    </source>
</evidence>
<dbReference type="EMBL" id="AP035884">
    <property type="protein sequence ID" value="BFP57074.1"/>
    <property type="molecule type" value="Genomic_DNA"/>
</dbReference>
<protein>
    <submittedName>
        <fullName evidence="7">CDGSH iron-sulfur domain-containing protein</fullName>
    </submittedName>
</protein>
<evidence type="ECO:0000256" key="5">
    <source>
        <dbReference type="SAM" id="MobiDB-lite"/>
    </source>
</evidence>
<evidence type="ECO:0000256" key="1">
    <source>
        <dbReference type="ARBA" id="ARBA00022714"/>
    </source>
</evidence>
<reference evidence="7" key="1">
    <citation type="submission" date="2024-07" db="EMBL/GenBank/DDBJ databases">
        <title>Complete genome sequences of cellulolytic bacteria, Kitasatospora sp. CMC57 and Streptomyces sp. CMC78, isolated from Japanese agricultural soil.</title>
        <authorList>
            <person name="Hashimoto T."/>
            <person name="Ito M."/>
            <person name="Iwamoto M."/>
            <person name="Fukahori D."/>
            <person name="Shoda T."/>
            <person name="Sakoda M."/>
            <person name="Morohoshi T."/>
            <person name="Mitsuboshi M."/>
            <person name="Nishizawa T."/>
        </authorList>
    </citation>
    <scope>NUCLEOTIDE SEQUENCE</scope>
    <source>
        <strain evidence="7">CMC78</strain>
    </source>
</reference>
<dbReference type="Pfam" id="PF09360">
    <property type="entry name" value="zf-CDGSH"/>
    <property type="match status" value="1"/>
</dbReference>
<evidence type="ECO:0000256" key="3">
    <source>
        <dbReference type="ARBA" id="ARBA00023004"/>
    </source>
</evidence>
<feature type="compositionally biased region" description="Basic and acidic residues" evidence="5">
    <location>
        <begin position="79"/>
        <end position="93"/>
    </location>
</feature>
<organism evidence="7">
    <name type="scientific">Streptomyces sp. CMC78</name>
    <dbReference type="NCBI Taxonomy" id="3231512"/>
    <lineage>
        <taxon>Bacteria</taxon>
        <taxon>Bacillati</taxon>
        <taxon>Actinomycetota</taxon>
        <taxon>Actinomycetes</taxon>
        <taxon>Kitasatosporales</taxon>
        <taxon>Streptomycetaceae</taxon>
        <taxon>Streptomyces</taxon>
    </lineage>
</organism>
<keyword evidence="3" id="KW-0408">Iron</keyword>
<name>A0AB33KTA1_9ACTN</name>
<dbReference type="KEGG" id="stcm:SCMC78_68810"/>
<dbReference type="Gene3D" id="3.40.5.90">
    <property type="entry name" value="CDGSH iron-sulfur domain, mitoNEET-type"/>
    <property type="match status" value="1"/>
</dbReference>
<keyword evidence="4" id="KW-0411">Iron-sulfur</keyword>
<dbReference type="GO" id="GO:0051537">
    <property type="term" value="F:2 iron, 2 sulfur cluster binding"/>
    <property type="evidence" value="ECO:0007669"/>
    <property type="project" value="UniProtKB-KW"/>
</dbReference>
<gene>
    <name evidence="7" type="ORF">SCMC78_68810</name>
</gene>
<evidence type="ECO:0000313" key="7">
    <source>
        <dbReference type="EMBL" id="BFP57074.1"/>
    </source>
</evidence>
<dbReference type="InterPro" id="IPR042216">
    <property type="entry name" value="MitoNEET_CISD"/>
</dbReference>
<evidence type="ECO:0000256" key="4">
    <source>
        <dbReference type="ARBA" id="ARBA00023014"/>
    </source>
</evidence>
<proteinExistence type="predicted"/>
<accession>A0AB33KTA1</accession>
<sequence>MPGKSETPRRVLVNREGPMLVEGPVDVVTADGTTVRSDRFVVAICTCHRSRAYPWCDTSHRRRKAAGPGPSGRQQPQDGARRQPRDGEEEPRP</sequence>
<dbReference type="SMART" id="SM00704">
    <property type="entry name" value="ZnF_CDGSH"/>
    <property type="match status" value="1"/>
</dbReference>